<keyword evidence="4" id="KW-1185">Reference proteome</keyword>
<dbReference type="RefSeq" id="WP_305013924.1">
    <property type="nucleotide sequence ID" value="NZ_JAUQSX010000015.1"/>
</dbReference>
<dbReference type="EMBL" id="JAUQSX010000015">
    <property type="protein sequence ID" value="MDO7849256.1"/>
    <property type="molecule type" value="Genomic_DNA"/>
</dbReference>
<evidence type="ECO:0000313" key="3">
    <source>
        <dbReference type="EMBL" id="MDO7849256.1"/>
    </source>
</evidence>
<dbReference type="Proteomes" id="UP001167796">
    <property type="component" value="Unassembled WGS sequence"/>
</dbReference>
<evidence type="ECO:0000313" key="4">
    <source>
        <dbReference type="Proteomes" id="UP001167796"/>
    </source>
</evidence>
<evidence type="ECO:0000256" key="2">
    <source>
        <dbReference type="SAM" id="SignalP"/>
    </source>
</evidence>
<protein>
    <recommendedName>
        <fullName evidence="5">Coproporphyrinogen III oxidase</fullName>
    </recommendedName>
</protein>
<feature type="chain" id="PRO_5045449048" description="Coproporphyrinogen III oxidase" evidence="2">
    <location>
        <begin position="21"/>
        <end position="74"/>
    </location>
</feature>
<evidence type="ECO:0008006" key="5">
    <source>
        <dbReference type="Google" id="ProtNLM"/>
    </source>
</evidence>
<gene>
    <name evidence="3" type="ORF">Q5H92_23030</name>
</gene>
<feature type="region of interest" description="Disordered" evidence="1">
    <location>
        <begin position="35"/>
        <end position="74"/>
    </location>
</feature>
<proteinExistence type="predicted"/>
<evidence type="ECO:0000256" key="1">
    <source>
        <dbReference type="SAM" id="MobiDB-lite"/>
    </source>
</evidence>
<reference evidence="3" key="1">
    <citation type="submission" date="2023-07" db="EMBL/GenBank/DDBJ databases">
        <authorList>
            <person name="Kim M.K."/>
        </authorList>
    </citation>
    <scope>NUCLEOTIDE SEQUENCE</scope>
    <source>
        <strain evidence="3">M29</strain>
    </source>
</reference>
<keyword evidence="2" id="KW-0732">Signal</keyword>
<dbReference type="PROSITE" id="PS51257">
    <property type="entry name" value="PROKAR_LIPOPROTEIN"/>
    <property type="match status" value="1"/>
</dbReference>
<feature type="signal peptide" evidence="2">
    <location>
        <begin position="1"/>
        <end position="20"/>
    </location>
</feature>
<sequence length="74" mass="7326">MKSSLIRSAASAWFLVPALAGGLLLSSCNSEPKATEADKTATVVSSDTNAASDSTATTASPDSAGMGTDTTMAK</sequence>
<accession>A0ABT9AHD3</accession>
<feature type="compositionally biased region" description="Low complexity" evidence="1">
    <location>
        <begin position="45"/>
        <end position="64"/>
    </location>
</feature>
<organism evidence="3 4">
    <name type="scientific">Hymenobacter mellowenesis</name>
    <dbReference type="NCBI Taxonomy" id="3063995"/>
    <lineage>
        <taxon>Bacteria</taxon>
        <taxon>Pseudomonadati</taxon>
        <taxon>Bacteroidota</taxon>
        <taxon>Cytophagia</taxon>
        <taxon>Cytophagales</taxon>
        <taxon>Hymenobacteraceae</taxon>
        <taxon>Hymenobacter</taxon>
    </lineage>
</organism>
<name>A0ABT9AHD3_9BACT</name>
<comment type="caution">
    <text evidence="3">The sequence shown here is derived from an EMBL/GenBank/DDBJ whole genome shotgun (WGS) entry which is preliminary data.</text>
</comment>